<dbReference type="PROSITE" id="PS51293">
    <property type="entry name" value="SANT"/>
    <property type="match status" value="1"/>
</dbReference>
<keyword evidence="9 17" id="KW-0547">Nucleotide-binding</keyword>
<keyword evidence="6" id="KW-0028">Amino-acid biosynthesis</keyword>
<feature type="domain" description="ATP-grasp" evidence="19">
    <location>
        <begin position="1318"/>
        <end position="1511"/>
    </location>
</feature>
<evidence type="ECO:0000256" key="3">
    <source>
        <dbReference type="ARBA" id="ARBA00009799"/>
    </source>
</evidence>
<dbReference type="GO" id="GO:0006221">
    <property type="term" value="P:pyrimidine nucleotide biosynthetic process"/>
    <property type="evidence" value="ECO:0007669"/>
    <property type="project" value="UniProtKB-KW"/>
</dbReference>
<reference evidence="22" key="1">
    <citation type="journal article" date="2023" name="Mol. Ecol. Resour.">
        <title>Chromosome-level genome assembly of a triploid poplar Populus alba 'Berolinensis'.</title>
        <authorList>
            <person name="Chen S."/>
            <person name="Yu Y."/>
            <person name="Wang X."/>
            <person name="Wang S."/>
            <person name="Zhang T."/>
            <person name="Zhou Y."/>
            <person name="He R."/>
            <person name="Meng N."/>
            <person name="Wang Y."/>
            <person name="Liu W."/>
            <person name="Liu Z."/>
            <person name="Liu J."/>
            <person name="Guo Q."/>
            <person name="Huang H."/>
            <person name="Sederoff R.R."/>
            <person name="Wang G."/>
            <person name="Qu G."/>
            <person name="Chen S."/>
        </authorList>
    </citation>
    <scope>NUCLEOTIDE SEQUENCE</scope>
    <source>
        <strain evidence="22">SC-2020</strain>
    </source>
</reference>
<dbReference type="SMART" id="SM01096">
    <property type="entry name" value="CPSase_L_D3"/>
    <property type="match status" value="1"/>
</dbReference>
<protein>
    <submittedName>
        <fullName evidence="22">Protein ALWAYS EARLY 3</fullName>
    </submittedName>
</protein>
<feature type="region of interest" description="Disordered" evidence="18">
    <location>
        <begin position="231"/>
        <end position="259"/>
    </location>
</feature>
<dbReference type="FunFam" id="3.30.470.20:FF:000026">
    <property type="entry name" value="Carbamoyl-phosphate synthase large chain"/>
    <property type="match status" value="1"/>
</dbReference>
<dbReference type="Pfam" id="PF02142">
    <property type="entry name" value="MGS"/>
    <property type="match status" value="1"/>
</dbReference>
<dbReference type="GO" id="GO:0006351">
    <property type="term" value="P:DNA-templated transcription"/>
    <property type="evidence" value="ECO:0007669"/>
    <property type="project" value="InterPro"/>
</dbReference>
<dbReference type="GO" id="GO:0003677">
    <property type="term" value="F:DNA binding"/>
    <property type="evidence" value="ECO:0007669"/>
    <property type="project" value="TreeGrafter"/>
</dbReference>
<evidence type="ECO:0000313" key="23">
    <source>
        <dbReference type="Proteomes" id="UP001164929"/>
    </source>
</evidence>
<evidence type="ECO:0000256" key="13">
    <source>
        <dbReference type="ARBA" id="ARBA00023211"/>
    </source>
</evidence>
<dbReference type="GO" id="GO:0051726">
    <property type="term" value="P:regulation of cell cycle"/>
    <property type="evidence" value="ECO:0007669"/>
    <property type="project" value="TreeGrafter"/>
</dbReference>
<dbReference type="InterPro" id="IPR010561">
    <property type="entry name" value="LIN-9/ALY1"/>
</dbReference>
<gene>
    <name evidence="22" type="ORF">NC653_022043</name>
</gene>
<comment type="caution">
    <text evidence="22">The sequence shown here is derived from an EMBL/GenBank/DDBJ whole genome shotgun (WGS) entry which is preliminary data.</text>
</comment>
<dbReference type="SUPFAM" id="SSF46689">
    <property type="entry name" value="Homeodomain-like"/>
    <property type="match status" value="1"/>
</dbReference>
<evidence type="ECO:0000256" key="1">
    <source>
        <dbReference type="ARBA" id="ARBA00004123"/>
    </source>
</evidence>
<dbReference type="SMART" id="SM01135">
    <property type="entry name" value="DIRP"/>
    <property type="match status" value="1"/>
</dbReference>
<dbReference type="GO" id="GO:0004088">
    <property type="term" value="F:carbamoyl-phosphate synthase (glutamine-hydrolyzing) activity"/>
    <property type="evidence" value="ECO:0007669"/>
    <property type="project" value="UniProtKB-EC"/>
</dbReference>
<evidence type="ECO:0000256" key="18">
    <source>
        <dbReference type="SAM" id="MobiDB-lite"/>
    </source>
</evidence>
<evidence type="ECO:0000256" key="15">
    <source>
        <dbReference type="ARBA" id="ARBA00047359"/>
    </source>
</evidence>
<dbReference type="SUPFAM" id="SSF48108">
    <property type="entry name" value="Carbamoyl phosphate synthetase, large subunit connection domain"/>
    <property type="match status" value="1"/>
</dbReference>
<dbReference type="GO" id="GO:0005524">
    <property type="term" value="F:ATP binding"/>
    <property type="evidence" value="ECO:0007669"/>
    <property type="project" value="UniProtKB-UniRule"/>
</dbReference>
<name>A0AAD6VTX6_9ROSI</name>
<dbReference type="Gene3D" id="3.30.470.20">
    <property type="entry name" value="ATP-grasp fold, B domain"/>
    <property type="match status" value="2"/>
</dbReference>
<dbReference type="GO" id="GO:0006357">
    <property type="term" value="P:regulation of transcription by RNA polymerase II"/>
    <property type="evidence" value="ECO:0007669"/>
    <property type="project" value="TreeGrafter"/>
</dbReference>
<keyword evidence="4" id="KW-0055">Arginine biosynthesis</keyword>
<evidence type="ECO:0000256" key="6">
    <source>
        <dbReference type="ARBA" id="ARBA00022605"/>
    </source>
</evidence>
<dbReference type="SMART" id="SM00851">
    <property type="entry name" value="MGS"/>
    <property type="match status" value="1"/>
</dbReference>
<dbReference type="InterPro" id="IPR011607">
    <property type="entry name" value="MGS-like_dom"/>
</dbReference>
<dbReference type="InterPro" id="IPR009057">
    <property type="entry name" value="Homeodomain-like_sf"/>
</dbReference>
<dbReference type="InterPro" id="IPR005480">
    <property type="entry name" value="CPSase_lsu_oligo"/>
</dbReference>
<evidence type="ECO:0000256" key="16">
    <source>
        <dbReference type="ARBA" id="ARBA00048816"/>
    </source>
</evidence>
<dbReference type="GO" id="GO:0004087">
    <property type="term" value="F:carbamoyl-phosphate synthase (ammonia) activity"/>
    <property type="evidence" value="ECO:0007669"/>
    <property type="project" value="UniProtKB-EC"/>
</dbReference>
<accession>A0AAD6VTX6</accession>
<keyword evidence="5" id="KW-0436">Ligase</keyword>
<dbReference type="InterPro" id="IPR036914">
    <property type="entry name" value="MGS-like_dom_sf"/>
</dbReference>
<dbReference type="InterPro" id="IPR017884">
    <property type="entry name" value="SANT_dom"/>
</dbReference>
<dbReference type="Gene3D" id="1.10.1030.10">
    <property type="entry name" value="Carbamoyl-phosphate synthetase, large subunit oligomerisation domain"/>
    <property type="match status" value="1"/>
</dbReference>
<feature type="region of interest" description="Disordered" evidence="18">
    <location>
        <begin position="117"/>
        <end position="156"/>
    </location>
</feature>
<dbReference type="GO" id="GO:0017053">
    <property type="term" value="C:transcription repressor complex"/>
    <property type="evidence" value="ECO:0007669"/>
    <property type="project" value="InterPro"/>
</dbReference>
<keyword evidence="7" id="KW-0479">Metal-binding</keyword>
<dbReference type="Pfam" id="PF02786">
    <property type="entry name" value="CPSase_L_D2"/>
    <property type="match status" value="1"/>
</dbReference>
<dbReference type="SMART" id="SM00717">
    <property type="entry name" value="SANT"/>
    <property type="match status" value="1"/>
</dbReference>
<evidence type="ECO:0000256" key="14">
    <source>
        <dbReference type="ARBA" id="ARBA00023242"/>
    </source>
</evidence>
<feature type="compositionally biased region" description="Polar residues" evidence="18">
    <location>
        <begin position="522"/>
        <end position="535"/>
    </location>
</feature>
<dbReference type="PROSITE" id="PS50975">
    <property type="entry name" value="ATP_GRASP"/>
    <property type="match status" value="1"/>
</dbReference>
<sequence>MAPSRKRSVNKRYSNVNEVTSTKNAAVIINKSKPRKRKLSEMLGPQWGKEELERFYKAYRKHGKDWEKVAAAVRNRSVEMVEALYTMNKAYLSLPKGFASAAGLIAMMTDHYSNLGESDSEIESNGGTGTSRKSQKRARVTKGSDAPPVPDLLQSQPAASNYGCLSLLKKRRTGSKPWAVGKRTPRVPVTYSFDKFSEEKYVSPIRQGLKVKADAVDDDVAHEIALVLTEASQRGGSPQVSQTPKRKTKMPSHAQHDEQMHAESKMMSAKLRGGEMEEVGCELSLGSTEADVVDYVKDESFWKAKRYYGRRPPAEDLDDNLDDVREACSGTEEGQKLDAVEELFEMEVADTKLVRSSKGSRKRSKKVLFGEVEDADFDALEALADLSLRLPETPVDTGSSVYVEEEKTGIVAKSKLKGNPSSPGVKPISFKTTKQGKVFTHNASSIPEEKDAAHQFGPVMRKRRQKHLPSKISENEEQADSYLGESQKVEVTTDDNNLMSKGKRSQYAAHSKQGKLMKSAERTSSSNNHGRELNNSAPTTIQVLSASQFNLPTKVRSSRKLNTPKMLVERDSKSSENIVNSQSNTLIPSFQDRVLGLKGKLSNCLSRYLVRRWCVFEWFYSAIDYPWFSKREFVEYLEHVRLGHIPRLTRVEWGVIRSSLGKPRRFSEQFLKEEKEKLNHYRESVREHYAELRTGTREGLPTDLARPLSVGQRIIALHPRTSEIHDGSILTVDHSRCHVQFDRPELGVEFVMDVDCMPLNPLENMPASMIGHNIALNRYMKNLNELKISGQPAEKKMEGFKFSPCENLEGNSALPHTSLSTYHCSVLLQQPMGGLGGSNSQVNNGGVTVNTQQATNAQPLFCAQIQAKEADIHALSELTRALDKKEAVVSELKHMNDEVFESQKHGKNSLKDSEAFKKHYAAVLLQLNEVNEQVSSALSFLRQRNTYQGNIQHVLSKSIPNIDEPACHGSSFDSSADDTQESGSHVVEIVESSRTKAQTMVDAAMQAMSSLKMEGSSIESIEDAIDFVNNKLLADDLSVPAIRSPVPASSVQDSPASQDQLSSCAANPGAINHAPDAKWNNLSNENEVQIPSELISHCVATLLMIQKCTERQFPPSHVAQDVIKSMNNLISTKVVSSGFAGEILQVKGMVTTSLKVDETEDEICDILTSHAIYADMKNDTNVDEIHELSFVDKWFLTQHKEVVDAEQYLMARSLSHLTKDGFSEVKKHGFSDKQIAFATKSTEKEVRSKRNSFGGTPSYKRVDACAAEFETNTPYMYSSYDSECESAPTKRKKVLILDGGPNRIDHMKKSINKGEMNQTLRKFKQISCLHIWCTSSPDSIDAAEDRGRFNAILKELNIEQPKGGIAKSEADALAIAADIGFPVVVCQSYVSDKYLSDAVEIDVDTLADSHNNVVIGGVMEHIEQAGVHSGDSACILPSQTISSSCLNTIRSWTKKLAKSLNVCGLMNCQYTITVDVEVFLLEANPCASRMVPFVSKAIGHPLAQYAARVMSGKSLNEILFTKEMRSTTEVMGIDFLVAIAFAKAQIAAGLKLPLSGTVFLSLNDLTKSHRERLAKAFLGLRFRIVSTSGTAHFLELKGISVDRVLKMHEGQPHAGDLANGHIQLMVITSSGDSLDQIDGQQLRMALAYRVPIITTVSGALATSTAIEKLKSCTIEVRALQDFFNVDVDNSKNLLSASSSL</sequence>
<dbReference type="Gene3D" id="1.20.58.1880">
    <property type="match status" value="1"/>
</dbReference>
<feature type="domain" description="MGS-like" evidence="21">
    <location>
        <begin position="1550"/>
        <end position="1689"/>
    </location>
</feature>
<organism evidence="22 23">
    <name type="scientific">Populus alba x Populus x berolinensis</name>
    <dbReference type="NCBI Taxonomy" id="444605"/>
    <lineage>
        <taxon>Eukaryota</taxon>
        <taxon>Viridiplantae</taxon>
        <taxon>Streptophyta</taxon>
        <taxon>Embryophyta</taxon>
        <taxon>Tracheophyta</taxon>
        <taxon>Spermatophyta</taxon>
        <taxon>Magnoliopsida</taxon>
        <taxon>eudicotyledons</taxon>
        <taxon>Gunneridae</taxon>
        <taxon>Pentapetalae</taxon>
        <taxon>rosids</taxon>
        <taxon>fabids</taxon>
        <taxon>Malpighiales</taxon>
        <taxon>Salicaceae</taxon>
        <taxon>Saliceae</taxon>
        <taxon>Populus</taxon>
    </lineage>
</organism>
<evidence type="ECO:0000256" key="5">
    <source>
        <dbReference type="ARBA" id="ARBA00022598"/>
    </source>
</evidence>
<dbReference type="PANTHER" id="PTHR21689:SF2">
    <property type="entry name" value="PROTEIN LIN-9 HOMOLOG"/>
    <property type="match status" value="1"/>
</dbReference>
<evidence type="ECO:0000256" key="4">
    <source>
        <dbReference type="ARBA" id="ARBA00022571"/>
    </source>
</evidence>
<comment type="catalytic activity">
    <reaction evidence="15">
        <text>hydrogencarbonate + NH4(+) + 2 ATP = carbamoyl phosphate + 2 ADP + phosphate + 2 H(+)</text>
        <dbReference type="Rhea" id="RHEA:18029"/>
        <dbReference type="ChEBI" id="CHEBI:15378"/>
        <dbReference type="ChEBI" id="CHEBI:17544"/>
        <dbReference type="ChEBI" id="CHEBI:28938"/>
        <dbReference type="ChEBI" id="CHEBI:30616"/>
        <dbReference type="ChEBI" id="CHEBI:43474"/>
        <dbReference type="ChEBI" id="CHEBI:58228"/>
        <dbReference type="ChEBI" id="CHEBI:456216"/>
        <dbReference type="EC" id="6.3.4.16"/>
    </reaction>
</comment>
<dbReference type="GO" id="GO:0005654">
    <property type="term" value="C:nucleoplasm"/>
    <property type="evidence" value="ECO:0007669"/>
    <property type="project" value="TreeGrafter"/>
</dbReference>
<dbReference type="PROSITE" id="PS51855">
    <property type="entry name" value="MGS"/>
    <property type="match status" value="1"/>
</dbReference>
<evidence type="ECO:0000259" key="20">
    <source>
        <dbReference type="PROSITE" id="PS51293"/>
    </source>
</evidence>
<keyword evidence="13" id="KW-0464">Manganese</keyword>
<evidence type="ECO:0000256" key="10">
    <source>
        <dbReference type="ARBA" id="ARBA00022840"/>
    </source>
</evidence>
<dbReference type="Gene3D" id="3.40.50.1380">
    <property type="entry name" value="Methylglyoxal synthase-like domain"/>
    <property type="match status" value="1"/>
</dbReference>
<dbReference type="GO" id="GO:0046872">
    <property type="term" value="F:metal ion binding"/>
    <property type="evidence" value="ECO:0007669"/>
    <property type="project" value="UniProtKB-KW"/>
</dbReference>
<evidence type="ECO:0000256" key="2">
    <source>
        <dbReference type="ARBA" id="ARBA00005077"/>
    </source>
</evidence>
<evidence type="ECO:0000259" key="21">
    <source>
        <dbReference type="PROSITE" id="PS51855"/>
    </source>
</evidence>
<comment type="catalytic activity">
    <reaction evidence="16">
        <text>hydrogencarbonate + L-glutamine + 2 ATP + H2O = carbamoyl phosphate + L-glutamate + 2 ADP + phosphate + 2 H(+)</text>
        <dbReference type="Rhea" id="RHEA:18633"/>
        <dbReference type="ChEBI" id="CHEBI:15377"/>
        <dbReference type="ChEBI" id="CHEBI:15378"/>
        <dbReference type="ChEBI" id="CHEBI:17544"/>
        <dbReference type="ChEBI" id="CHEBI:29985"/>
        <dbReference type="ChEBI" id="CHEBI:30616"/>
        <dbReference type="ChEBI" id="CHEBI:43474"/>
        <dbReference type="ChEBI" id="CHEBI:58228"/>
        <dbReference type="ChEBI" id="CHEBI:58359"/>
        <dbReference type="ChEBI" id="CHEBI:456216"/>
        <dbReference type="EC" id="6.3.5.5"/>
    </reaction>
</comment>
<evidence type="ECO:0000256" key="11">
    <source>
        <dbReference type="ARBA" id="ARBA00022842"/>
    </source>
</evidence>
<evidence type="ECO:0000256" key="12">
    <source>
        <dbReference type="ARBA" id="ARBA00022975"/>
    </source>
</evidence>
<feature type="region of interest" description="Disordered" evidence="18">
    <location>
        <begin position="462"/>
        <end position="535"/>
    </location>
</feature>
<dbReference type="EMBL" id="JAQIZT010000008">
    <property type="protein sequence ID" value="KAJ6989340.1"/>
    <property type="molecule type" value="Genomic_DNA"/>
</dbReference>
<dbReference type="InterPro" id="IPR036897">
    <property type="entry name" value="CarbamoylP_synth_lsu_oligo_sf"/>
</dbReference>
<proteinExistence type="inferred from homology"/>
<dbReference type="Pfam" id="PF02787">
    <property type="entry name" value="CPSase_L_D3"/>
    <property type="match status" value="1"/>
</dbReference>
<dbReference type="SUPFAM" id="SSF52335">
    <property type="entry name" value="Methylglyoxal synthase-like"/>
    <property type="match status" value="1"/>
</dbReference>
<keyword evidence="10 17" id="KW-0067">ATP-binding</keyword>
<feature type="compositionally biased region" description="Polar residues" evidence="18">
    <location>
        <begin position="231"/>
        <end position="243"/>
    </location>
</feature>
<dbReference type="InterPro" id="IPR011761">
    <property type="entry name" value="ATP-grasp"/>
</dbReference>
<evidence type="ECO:0000256" key="9">
    <source>
        <dbReference type="ARBA" id="ARBA00022741"/>
    </source>
</evidence>
<dbReference type="PANTHER" id="PTHR21689">
    <property type="entry name" value="LIN-9"/>
    <property type="match status" value="1"/>
</dbReference>
<evidence type="ECO:0000256" key="17">
    <source>
        <dbReference type="PROSITE-ProRule" id="PRU00409"/>
    </source>
</evidence>
<keyword evidence="23" id="KW-1185">Reference proteome</keyword>
<keyword evidence="12" id="KW-0665">Pyrimidine biosynthesis</keyword>
<dbReference type="InterPro" id="IPR033471">
    <property type="entry name" value="DIRP"/>
</dbReference>
<dbReference type="FunFam" id="1.10.1030.10:FF:000002">
    <property type="entry name" value="Carbamoyl-phosphate synthase large chain"/>
    <property type="match status" value="1"/>
</dbReference>
<comment type="similarity">
    <text evidence="3">Belongs to the CarB family.</text>
</comment>
<keyword evidence="8" id="KW-0677">Repeat</keyword>
<evidence type="ECO:0000256" key="7">
    <source>
        <dbReference type="ARBA" id="ARBA00022723"/>
    </source>
</evidence>
<comment type="pathway">
    <text evidence="2">Amino-acid biosynthesis; L-arginine biosynthesis; carbamoyl phosphate from bicarbonate: step 1/1.</text>
</comment>
<comment type="subcellular location">
    <subcellularLocation>
        <location evidence="1">Nucleus</location>
    </subcellularLocation>
</comment>
<keyword evidence="14" id="KW-0539">Nucleus</keyword>
<evidence type="ECO:0000259" key="19">
    <source>
        <dbReference type="PROSITE" id="PS50975"/>
    </source>
</evidence>
<dbReference type="InterPro" id="IPR001005">
    <property type="entry name" value="SANT/Myb"/>
</dbReference>
<dbReference type="GO" id="GO:0006526">
    <property type="term" value="P:L-arginine biosynthetic process"/>
    <property type="evidence" value="ECO:0007669"/>
    <property type="project" value="UniProtKB-KW"/>
</dbReference>
<evidence type="ECO:0000313" key="22">
    <source>
        <dbReference type="EMBL" id="KAJ6989340.1"/>
    </source>
</evidence>
<dbReference type="Proteomes" id="UP001164929">
    <property type="component" value="Chromosome 8"/>
</dbReference>
<feature type="domain" description="SANT" evidence="20">
    <location>
        <begin position="42"/>
        <end position="79"/>
    </location>
</feature>
<dbReference type="InterPro" id="IPR005479">
    <property type="entry name" value="CPAse_ATP-bd"/>
</dbReference>
<keyword evidence="11" id="KW-0460">Magnesium</keyword>
<dbReference type="SUPFAM" id="SSF56059">
    <property type="entry name" value="Glutathione synthetase ATP-binding domain-like"/>
    <property type="match status" value="1"/>
</dbReference>
<evidence type="ECO:0000256" key="8">
    <source>
        <dbReference type="ARBA" id="ARBA00022737"/>
    </source>
</evidence>
<dbReference type="Pfam" id="PF00249">
    <property type="entry name" value="Myb_DNA-binding"/>
    <property type="match status" value="1"/>
</dbReference>
<dbReference type="Pfam" id="PF06584">
    <property type="entry name" value="DIRP"/>
    <property type="match status" value="1"/>
</dbReference>
<dbReference type="CDD" id="cd00167">
    <property type="entry name" value="SANT"/>
    <property type="match status" value="1"/>
</dbReference>